<proteinExistence type="predicted"/>
<dbReference type="Pfam" id="PF00583">
    <property type="entry name" value="Acetyltransf_1"/>
    <property type="match status" value="1"/>
</dbReference>
<dbReference type="InterPro" id="IPR050832">
    <property type="entry name" value="Bact_Acetyltransf"/>
</dbReference>
<sequence length="185" mass="20721">MSLEQSTLAENHKTVSFRHAIKSDAAAIAILVNSAYRGDSSRAGWTTEADLLTGTRINAEEVMQLIEADQSVVLLCLQNQEMIGCVHLEKTDDAAYLGMFVVQPILQGGGIGKQFMQAAEAEVQKLWGVKKMWMSVISVRSELIAYYERRGYVRTGRFKPFPAEIGDEFRLVKDLQFEEMEKVLA</sequence>
<dbReference type="PANTHER" id="PTHR43877">
    <property type="entry name" value="AMINOALKYLPHOSPHONATE N-ACETYLTRANSFERASE-RELATED-RELATED"/>
    <property type="match status" value="1"/>
</dbReference>
<evidence type="ECO:0000313" key="4">
    <source>
        <dbReference type="EMBL" id="WMW80967.1"/>
    </source>
</evidence>
<dbReference type="CDD" id="cd04301">
    <property type="entry name" value="NAT_SF"/>
    <property type="match status" value="1"/>
</dbReference>
<dbReference type="GO" id="GO:0016787">
    <property type="term" value="F:hydrolase activity"/>
    <property type="evidence" value="ECO:0007669"/>
    <property type="project" value="UniProtKB-KW"/>
</dbReference>
<dbReference type="InterPro" id="IPR016181">
    <property type="entry name" value="Acyl_CoA_acyltransferase"/>
</dbReference>
<gene>
    <name evidence="4" type="ORF">RF679_01475</name>
</gene>
<evidence type="ECO:0000256" key="1">
    <source>
        <dbReference type="ARBA" id="ARBA00022679"/>
    </source>
</evidence>
<organism evidence="4 5">
    <name type="scientific">Undibacterium cyanobacteriorum</name>
    <dbReference type="NCBI Taxonomy" id="3073561"/>
    <lineage>
        <taxon>Bacteria</taxon>
        <taxon>Pseudomonadati</taxon>
        <taxon>Pseudomonadota</taxon>
        <taxon>Betaproteobacteria</taxon>
        <taxon>Burkholderiales</taxon>
        <taxon>Oxalobacteraceae</taxon>
        <taxon>Undibacterium</taxon>
    </lineage>
</organism>
<dbReference type="Proteomes" id="UP001181355">
    <property type="component" value="Chromosome"/>
</dbReference>
<keyword evidence="4" id="KW-0378">Hydrolase</keyword>
<protein>
    <submittedName>
        <fullName evidence="4">GNAT family N-acetyltransferase</fullName>
        <ecNumber evidence="4">2.3.1.-</ecNumber>
    </submittedName>
</protein>
<dbReference type="EC" id="2.3.1.-" evidence="4"/>
<keyword evidence="1 4" id="KW-0808">Transferase</keyword>
<evidence type="ECO:0000259" key="3">
    <source>
        <dbReference type="PROSITE" id="PS51186"/>
    </source>
</evidence>
<keyword evidence="5" id="KW-1185">Reference proteome</keyword>
<accession>A0ABY9RKT3</accession>
<reference evidence="4" key="1">
    <citation type="submission" date="2023-09" db="EMBL/GenBank/DDBJ databases">
        <title>Undibacterium sp. 20NA77.5 isolated from freshwater.</title>
        <authorList>
            <person name="Le V."/>
            <person name="Ko S.-R."/>
            <person name="Ahn C.-Y."/>
            <person name="Oh H.-M."/>
        </authorList>
    </citation>
    <scope>NUCLEOTIDE SEQUENCE</scope>
    <source>
        <strain evidence="4">20NA77.5</strain>
    </source>
</reference>
<dbReference type="SUPFAM" id="SSF55729">
    <property type="entry name" value="Acyl-CoA N-acyltransferases (Nat)"/>
    <property type="match status" value="1"/>
</dbReference>
<name>A0ABY9RKT3_9BURK</name>
<feature type="domain" description="N-acetyltransferase" evidence="3">
    <location>
        <begin position="15"/>
        <end position="176"/>
    </location>
</feature>
<evidence type="ECO:0000313" key="5">
    <source>
        <dbReference type="Proteomes" id="UP001181355"/>
    </source>
</evidence>
<dbReference type="PROSITE" id="PS51186">
    <property type="entry name" value="GNAT"/>
    <property type="match status" value="1"/>
</dbReference>
<dbReference type="InterPro" id="IPR000182">
    <property type="entry name" value="GNAT_dom"/>
</dbReference>
<dbReference type="Gene3D" id="3.40.630.30">
    <property type="match status" value="1"/>
</dbReference>
<dbReference type="RefSeq" id="WP_309482458.1">
    <property type="nucleotide sequence ID" value="NZ_CP133720.1"/>
</dbReference>
<keyword evidence="2 4" id="KW-0012">Acyltransferase</keyword>
<dbReference type="PANTHER" id="PTHR43877:SF2">
    <property type="entry name" value="AMINOALKYLPHOSPHONATE N-ACETYLTRANSFERASE-RELATED"/>
    <property type="match status" value="1"/>
</dbReference>
<dbReference type="EMBL" id="CP133720">
    <property type="protein sequence ID" value="WMW80967.1"/>
    <property type="molecule type" value="Genomic_DNA"/>
</dbReference>
<evidence type="ECO:0000256" key="2">
    <source>
        <dbReference type="ARBA" id="ARBA00023315"/>
    </source>
</evidence>
<dbReference type="GO" id="GO:0016746">
    <property type="term" value="F:acyltransferase activity"/>
    <property type="evidence" value="ECO:0007669"/>
    <property type="project" value="UniProtKB-KW"/>
</dbReference>